<dbReference type="AlphaFoldDB" id="A0A3R9FLQ4"/>
<dbReference type="Proteomes" id="UP000277537">
    <property type="component" value="Unassembled WGS sequence"/>
</dbReference>
<sequence>MLFLNASRAIFFDSNVNDINLNKFIALCRNKHLDFGSAMGIVFNLCTTKLSDMHTLAMTESV</sequence>
<accession>A0A3R9FLQ4</accession>
<evidence type="ECO:0000313" key="2">
    <source>
        <dbReference type="Proteomes" id="UP000277537"/>
    </source>
</evidence>
<proteinExistence type="predicted"/>
<gene>
    <name evidence="1" type="ORF">EGT73_18980</name>
</gene>
<protein>
    <submittedName>
        <fullName evidence="1">Uncharacterized protein</fullName>
    </submittedName>
</protein>
<reference evidence="1 2" key="1">
    <citation type="submission" date="2018-10" db="EMBL/GenBank/DDBJ databases">
        <title>Transmission dynamics of multidrug resistant bacteria on intensive care unit surfaces.</title>
        <authorList>
            <person name="D'Souza A.W."/>
            <person name="Potter R.F."/>
            <person name="Wallace M."/>
            <person name="Shupe A."/>
            <person name="Patel S."/>
            <person name="Sun S."/>
            <person name="Gul D."/>
            <person name="Kwon J.H."/>
            <person name="Andleeb S."/>
            <person name="Burnham C.-A.D."/>
            <person name="Dantas G."/>
        </authorList>
    </citation>
    <scope>NUCLEOTIDE SEQUENCE [LARGE SCALE GENOMIC DNA]</scope>
    <source>
        <strain evidence="1 2">AJ_385</strain>
    </source>
</reference>
<organism evidence="1 2">
    <name type="scientific">Acinetobacter johnsonii</name>
    <dbReference type="NCBI Taxonomy" id="40214"/>
    <lineage>
        <taxon>Bacteria</taxon>
        <taxon>Pseudomonadati</taxon>
        <taxon>Pseudomonadota</taxon>
        <taxon>Gammaproteobacteria</taxon>
        <taxon>Moraxellales</taxon>
        <taxon>Moraxellaceae</taxon>
        <taxon>Acinetobacter</taxon>
    </lineage>
</organism>
<name>A0A3R9FLQ4_ACIJO</name>
<evidence type="ECO:0000313" key="1">
    <source>
        <dbReference type="EMBL" id="RSE14852.1"/>
    </source>
</evidence>
<dbReference type="EMBL" id="RHXE01000114">
    <property type="protein sequence ID" value="RSE14852.1"/>
    <property type="molecule type" value="Genomic_DNA"/>
</dbReference>
<comment type="caution">
    <text evidence="1">The sequence shown here is derived from an EMBL/GenBank/DDBJ whole genome shotgun (WGS) entry which is preliminary data.</text>
</comment>